<keyword evidence="1" id="KW-0812">Transmembrane</keyword>
<dbReference type="InterPro" id="IPR036927">
    <property type="entry name" value="Cyt_c_oxase-like_su1_sf"/>
</dbReference>
<keyword evidence="3" id="KW-1185">Reference proteome</keyword>
<sequence>MNMQTRNDPFILMAGVYLTVGLLAAIGTLTVEAGLLEPLPRLRWVTVHFVTIGGLTQAVFGALPAFVAARSTRRRSSAGRSRWLQWVSVNAGYPLLLVGMTRGSTITAGAGAVLVLGALLSLLVTVFRLPSSTVAAGSARYFRTAPWFLVVGILAALGMLFGVHGPGGYFGSLEAHVHANVWGFLALVVAGVLLTVLPELLGTDRRFPRARAVTYWGLTIGAAGLVVGPWTARHELTIGGLVIYVVGTGALLASVVGTYRHSDRQQDSRIALVLGAYFWLLVPVPIAPFVLLFPTAVPAAAIERAAINGLVFGWLLQLAMAFLPVVAVAARRDPAAFVDAIAAAAETAPQPSWWQVGSANAGMLLLWLTAVPLADGVASLLTLGGYLLLAAAWAAFVVDLWTALAGERSVRRRLEETPFG</sequence>
<dbReference type="Proteomes" id="UP001224926">
    <property type="component" value="Chromosome"/>
</dbReference>
<reference evidence="2 3" key="1">
    <citation type="submission" date="2022-07" db="EMBL/GenBank/DDBJ databases">
        <title>Two temperate virus in Haloterrigena jeotgali A29.</title>
        <authorList>
            <person name="Deng X."/>
        </authorList>
    </citation>
    <scope>NUCLEOTIDE SEQUENCE [LARGE SCALE GENOMIC DNA]</scope>
    <source>
        <strain evidence="2 3">A29</strain>
    </source>
</reference>
<feature type="transmembrane region" description="Helical" evidence="1">
    <location>
        <begin position="351"/>
        <end position="371"/>
    </location>
</feature>
<dbReference type="SUPFAM" id="SSF81442">
    <property type="entry name" value="Cytochrome c oxidase subunit I-like"/>
    <property type="match status" value="1"/>
</dbReference>
<evidence type="ECO:0000256" key="1">
    <source>
        <dbReference type="SAM" id="Phobius"/>
    </source>
</evidence>
<feature type="transmembrane region" description="Helical" evidence="1">
    <location>
        <begin position="47"/>
        <end position="71"/>
    </location>
</feature>
<accession>A0AAF0PDJ8</accession>
<dbReference type="GeneID" id="39864248"/>
<dbReference type="RefSeq" id="WP_136396900.1">
    <property type="nucleotide sequence ID" value="NZ_CP101873.1"/>
</dbReference>
<keyword evidence="1" id="KW-0472">Membrane</keyword>
<feature type="transmembrane region" description="Helical" evidence="1">
    <location>
        <begin position="213"/>
        <end position="232"/>
    </location>
</feature>
<keyword evidence="1" id="KW-1133">Transmembrane helix</keyword>
<proteinExistence type="predicted"/>
<dbReference type="Gene3D" id="1.20.210.10">
    <property type="entry name" value="Cytochrome c oxidase-like, subunit I domain"/>
    <property type="match status" value="1"/>
</dbReference>
<dbReference type="AlphaFoldDB" id="A0AAF0PDJ8"/>
<evidence type="ECO:0000313" key="2">
    <source>
        <dbReference type="EMBL" id="WMT07160.1"/>
    </source>
</evidence>
<feature type="transmembrane region" description="Helical" evidence="1">
    <location>
        <begin position="181"/>
        <end position="201"/>
    </location>
</feature>
<evidence type="ECO:0000313" key="3">
    <source>
        <dbReference type="Proteomes" id="UP001224926"/>
    </source>
</evidence>
<feature type="transmembrane region" description="Helical" evidence="1">
    <location>
        <begin position="12"/>
        <end position="35"/>
    </location>
</feature>
<name>A0AAF0PDJ8_9EURY</name>
<feature type="transmembrane region" description="Helical" evidence="1">
    <location>
        <begin position="238"/>
        <end position="259"/>
    </location>
</feature>
<organism evidence="2 3">
    <name type="scientific">Natrinema thermotolerans</name>
    <dbReference type="NCBI Taxonomy" id="121872"/>
    <lineage>
        <taxon>Archaea</taxon>
        <taxon>Methanobacteriati</taxon>
        <taxon>Methanobacteriota</taxon>
        <taxon>Stenosarchaea group</taxon>
        <taxon>Halobacteria</taxon>
        <taxon>Halobacteriales</taxon>
        <taxon>Natrialbaceae</taxon>
        <taxon>Natrinema</taxon>
    </lineage>
</organism>
<feature type="transmembrane region" description="Helical" evidence="1">
    <location>
        <begin position="383"/>
        <end position="404"/>
    </location>
</feature>
<feature type="transmembrane region" description="Helical" evidence="1">
    <location>
        <begin position="106"/>
        <end position="129"/>
    </location>
</feature>
<feature type="transmembrane region" description="Helical" evidence="1">
    <location>
        <begin position="83"/>
        <end position="100"/>
    </location>
</feature>
<gene>
    <name evidence="2" type="ORF">NP511_17450</name>
</gene>
<dbReference type="EMBL" id="CP101873">
    <property type="protein sequence ID" value="WMT07160.1"/>
    <property type="molecule type" value="Genomic_DNA"/>
</dbReference>
<protein>
    <submittedName>
        <fullName evidence="2">Cbb3-type cytochrome c oxidase subunit I</fullName>
    </submittedName>
</protein>
<feature type="transmembrane region" description="Helical" evidence="1">
    <location>
        <begin position="141"/>
        <end position="161"/>
    </location>
</feature>
<feature type="transmembrane region" description="Helical" evidence="1">
    <location>
        <begin position="305"/>
        <end position="330"/>
    </location>
</feature>
<feature type="transmembrane region" description="Helical" evidence="1">
    <location>
        <begin position="271"/>
        <end position="293"/>
    </location>
</feature>